<sequence length="226" mass="26337">MNPQYKHPKYHVAVDCVIFGYHEGELKLLLYPRGFEPAMGRWSLLGGFVQEDESADMAARRVLKKTTGLSDIYLEQVQSFSDPSRDEATRVISLAYYALIRIDKYDTDLVRENGAHWWPISKLPTMIFDHENMVHEALDRLQKKASFDLIGEELLSEMFTLLQLRNLYQAIFQREFDPGNFRKKVLSLGRLEKLNVKNTTESKKGAFYYRAIKGDIEKTFDRVVKF</sequence>
<dbReference type="AlphaFoldDB" id="A0A2N3IA97"/>
<dbReference type="Pfam" id="PF00293">
    <property type="entry name" value="NUDIX"/>
    <property type="match status" value="1"/>
</dbReference>
<keyword evidence="3" id="KW-1185">Reference proteome</keyword>
<dbReference type="CDD" id="cd18873">
    <property type="entry name" value="NUDIX_NadM_like"/>
    <property type="match status" value="1"/>
</dbReference>
<evidence type="ECO:0000259" key="1">
    <source>
        <dbReference type="PROSITE" id="PS51462"/>
    </source>
</evidence>
<dbReference type="SUPFAM" id="SSF46785">
    <property type="entry name" value="Winged helix' DNA-binding domain"/>
    <property type="match status" value="1"/>
</dbReference>
<dbReference type="EMBL" id="MVDE01000009">
    <property type="protein sequence ID" value="PKQ67284.1"/>
    <property type="molecule type" value="Genomic_DNA"/>
</dbReference>
<reference evidence="2 3" key="1">
    <citation type="journal article" date="2017" name="Front. Microbiol.">
        <title>Labilibaculum manganireducens gen. nov., sp. nov. and Labilibaculum filiforme sp. nov., Novel Bacteroidetes Isolated from Subsurface Sediments of the Baltic Sea.</title>
        <authorList>
            <person name="Vandieken V."/>
            <person name="Marshall I.P."/>
            <person name="Niemann H."/>
            <person name="Engelen B."/>
            <person name="Cypionka H."/>
        </authorList>
    </citation>
    <scope>NUCLEOTIDE SEQUENCE [LARGE SCALE GENOMIC DNA]</scope>
    <source>
        <strain evidence="2 3">59.10-2M</strain>
    </source>
</reference>
<dbReference type="PANTHER" id="PTHR43736">
    <property type="entry name" value="ADP-RIBOSE PYROPHOSPHATASE"/>
    <property type="match status" value="1"/>
</dbReference>
<dbReference type="InterPro" id="IPR000086">
    <property type="entry name" value="NUDIX_hydrolase_dom"/>
</dbReference>
<dbReference type="PROSITE" id="PS51462">
    <property type="entry name" value="NUDIX"/>
    <property type="match status" value="1"/>
</dbReference>
<dbReference type="SUPFAM" id="SSF55811">
    <property type="entry name" value="Nudix"/>
    <property type="match status" value="1"/>
</dbReference>
<dbReference type="Gene3D" id="3.90.79.10">
    <property type="entry name" value="Nucleoside Triphosphate Pyrophosphohydrolase"/>
    <property type="match status" value="1"/>
</dbReference>
<comment type="caution">
    <text evidence="2">The sequence shown here is derived from an EMBL/GenBank/DDBJ whole genome shotgun (WGS) entry which is preliminary data.</text>
</comment>
<dbReference type="InterPro" id="IPR015797">
    <property type="entry name" value="NUDIX_hydrolase-like_dom_sf"/>
</dbReference>
<protein>
    <submittedName>
        <fullName evidence="2">DNA mismatch repair protein MutT</fullName>
    </submittedName>
</protein>
<evidence type="ECO:0000313" key="3">
    <source>
        <dbReference type="Proteomes" id="UP000233618"/>
    </source>
</evidence>
<dbReference type="InterPro" id="IPR036390">
    <property type="entry name" value="WH_DNA-bd_sf"/>
</dbReference>
<dbReference type="InterPro" id="IPR036388">
    <property type="entry name" value="WH-like_DNA-bd_sf"/>
</dbReference>
<evidence type="ECO:0000313" key="2">
    <source>
        <dbReference type="EMBL" id="PKQ67284.1"/>
    </source>
</evidence>
<name>A0A2N3IA97_9BACT</name>
<dbReference type="Gene3D" id="1.10.10.10">
    <property type="entry name" value="Winged helix-like DNA-binding domain superfamily/Winged helix DNA-binding domain"/>
    <property type="match status" value="1"/>
</dbReference>
<dbReference type="InterPro" id="IPR054105">
    <property type="entry name" value="WHD_NrtR"/>
</dbReference>
<dbReference type="RefSeq" id="WP_101309269.1">
    <property type="nucleotide sequence ID" value="NZ_CAXXEE010000003.1"/>
</dbReference>
<accession>A0A2N3IA97</accession>
<dbReference type="Pfam" id="PF21906">
    <property type="entry name" value="WHD_NrtR"/>
    <property type="match status" value="1"/>
</dbReference>
<gene>
    <name evidence="2" type="ORF">BZG01_07785</name>
</gene>
<feature type="domain" description="Nudix hydrolase" evidence="1">
    <location>
        <begin position="9"/>
        <end position="142"/>
    </location>
</feature>
<proteinExistence type="predicted"/>
<dbReference type="Proteomes" id="UP000233618">
    <property type="component" value="Unassembled WGS sequence"/>
</dbReference>
<organism evidence="2 3">
    <name type="scientific">Labilibaculum manganireducens</name>
    <dbReference type="NCBI Taxonomy" id="1940525"/>
    <lineage>
        <taxon>Bacteria</taxon>
        <taxon>Pseudomonadati</taxon>
        <taxon>Bacteroidota</taxon>
        <taxon>Bacteroidia</taxon>
        <taxon>Marinilabiliales</taxon>
        <taxon>Marinifilaceae</taxon>
        <taxon>Labilibaculum</taxon>
    </lineage>
</organism>
<dbReference type="PANTHER" id="PTHR43736:SF4">
    <property type="entry name" value="SLR1690 PROTEIN"/>
    <property type="match status" value="1"/>
</dbReference>